<dbReference type="Pfam" id="PF04185">
    <property type="entry name" value="Phosphoesterase"/>
    <property type="match status" value="1"/>
</dbReference>
<name>A0ABP5EX20_9ACTN</name>
<dbReference type="SUPFAM" id="SSF49265">
    <property type="entry name" value="Fibronectin type III"/>
    <property type="match status" value="1"/>
</dbReference>
<keyword evidence="1" id="KW-0378">Hydrolase</keyword>
<sequence>MARWKLRIAGVAVLGLALAGLELGTASGQGTTRPETGPGSCTLKGWNPSTDPLNAASLPVGQRPQSYKPDDYDCTGAVFAAPGVEFSKFPQPKNFAISNQTVSKVDQAGVQNYSAPTAAVNPLAPYFPPFQHFVIIYRENHTFDDYLGDCASTVAAGCNGQVQSTNHVSSVPNLHNLAKTYGLDDAYSTGVQPPSGPNHWFLFSGQSSSSSQQQSYPAATGTQFDRFLTGANGPADEGTNACTPPTGSGSGSSPYTFVMNGDFYWMLNSGSGYWKNPATGKVEVLPPNRPGTNIPEELHYNEYACSNQSLPDSTISNDYINFVNTNGLPAYSYVELFNDHPGTYQDIPGNDTATNNVVSSIMNNAAYKDNTLIVVTEDDTQNGNNGPDHVSNTYRVPLVVIGSPTYVKQHYLSHVAYTTSNVLAAMERTMENVHSGIIDPNDNLGLSTFPMTSNDQSALGDPLEDFWAQGTTPLSAKATGTPSTGNAPLAVTFTGTATGGTAPYSYKWTFGDGATSTAQNPSHTYTAAGTYTATLTVTDSSSPVKTATSQVTTTVSAVGNPLAASASGSPTSGQVPLSVAFTGTATGGTPAYNYAWTFGDGATSTAQNPSHTYSTAGTYTATLTVTDSASPVNSASSTVTITASPIAATVPGAPTGLTATPGTGQVSLSWTPPANNGGENITAYHVYRGTASGGETLLTSGGCSGLAAVTSCTDTGLTAGQTYYYKVTAVNPLGEGAQSNEASATPTGTGCQAQQLLGNPGFENGSSNPAPWVVTSTHTPLSIISKSTSESARSGSWYAWLDGWGKATTDTVAQTVTLPASCTNYTFSFWLHVNTAETSTSSAYDTLKVQVLNSSGTVLSTLATYSNLNHNTGYTQHSFSLGAYAGQQVTLKFLGVEDYTLQTSFVLDDTALNVS</sequence>
<dbReference type="SUPFAM" id="SSF49299">
    <property type="entry name" value="PKD domain"/>
    <property type="match status" value="2"/>
</dbReference>
<dbReference type="PANTHER" id="PTHR36842:SF1">
    <property type="entry name" value="PROTEIN TOLB"/>
    <property type="match status" value="1"/>
</dbReference>
<evidence type="ECO:0008006" key="10">
    <source>
        <dbReference type="Google" id="ProtNLM"/>
    </source>
</evidence>
<feature type="domain" description="PKD" evidence="6">
    <location>
        <begin position="474"/>
        <end position="560"/>
    </location>
</feature>
<dbReference type="InterPro" id="IPR007312">
    <property type="entry name" value="Phosphoesterase"/>
</dbReference>
<evidence type="ECO:0000256" key="4">
    <source>
        <dbReference type="ARBA" id="ARBA00023326"/>
    </source>
</evidence>
<dbReference type="RefSeq" id="WP_344663418.1">
    <property type="nucleotide sequence ID" value="NZ_BAAAQN010000001.1"/>
</dbReference>
<dbReference type="CDD" id="cd00146">
    <property type="entry name" value="PKD"/>
    <property type="match status" value="2"/>
</dbReference>
<dbReference type="Gene3D" id="3.40.720.10">
    <property type="entry name" value="Alkaline Phosphatase, subunit A"/>
    <property type="match status" value="2"/>
</dbReference>
<dbReference type="EMBL" id="BAAAQN010000001">
    <property type="protein sequence ID" value="GAA2010750.1"/>
    <property type="molecule type" value="Genomic_DNA"/>
</dbReference>
<accession>A0ABP5EX20</accession>
<dbReference type="InterPro" id="IPR013783">
    <property type="entry name" value="Ig-like_fold"/>
</dbReference>
<feature type="chain" id="PRO_5047400599" description="PKD domain-containing protein" evidence="5">
    <location>
        <begin position="20"/>
        <end position="915"/>
    </location>
</feature>
<dbReference type="Proteomes" id="UP001500751">
    <property type="component" value="Unassembled WGS sequence"/>
</dbReference>
<dbReference type="PANTHER" id="PTHR36842">
    <property type="entry name" value="PROTEIN TOLB HOMOLOG"/>
    <property type="match status" value="1"/>
</dbReference>
<protein>
    <recommendedName>
        <fullName evidence="10">PKD domain-containing protein</fullName>
    </recommendedName>
</protein>
<gene>
    <name evidence="8" type="ORF">GCM10009839_00840</name>
</gene>
<dbReference type="PROSITE" id="PS50853">
    <property type="entry name" value="FN3"/>
    <property type="match status" value="1"/>
</dbReference>
<dbReference type="PROSITE" id="PS50093">
    <property type="entry name" value="PKD"/>
    <property type="match status" value="2"/>
</dbReference>
<keyword evidence="5" id="KW-0732">Signal</keyword>
<evidence type="ECO:0000256" key="1">
    <source>
        <dbReference type="ARBA" id="ARBA00022801"/>
    </source>
</evidence>
<dbReference type="InterPro" id="IPR003961">
    <property type="entry name" value="FN3_dom"/>
</dbReference>
<feature type="signal peptide" evidence="5">
    <location>
        <begin position="1"/>
        <end position="19"/>
    </location>
</feature>
<dbReference type="Pfam" id="PF18911">
    <property type="entry name" value="PKD_4"/>
    <property type="match status" value="2"/>
</dbReference>
<dbReference type="SMART" id="SM00060">
    <property type="entry name" value="FN3"/>
    <property type="match status" value="1"/>
</dbReference>
<reference evidence="9" key="1">
    <citation type="journal article" date="2019" name="Int. J. Syst. Evol. Microbiol.">
        <title>The Global Catalogue of Microorganisms (GCM) 10K type strain sequencing project: providing services to taxonomists for standard genome sequencing and annotation.</title>
        <authorList>
            <consortium name="The Broad Institute Genomics Platform"/>
            <consortium name="The Broad Institute Genome Sequencing Center for Infectious Disease"/>
            <person name="Wu L."/>
            <person name="Ma J."/>
        </authorList>
    </citation>
    <scope>NUCLEOTIDE SEQUENCE [LARGE SCALE GENOMIC DNA]</scope>
    <source>
        <strain evidence="9">JCM 16014</strain>
    </source>
</reference>
<dbReference type="InterPro" id="IPR036116">
    <property type="entry name" value="FN3_sf"/>
</dbReference>
<dbReference type="Gene3D" id="2.60.40.10">
    <property type="entry name" value="Immunoglobulins"/>
    <property type="match status" value="3"/>
</dbReference>
<evidence type="ECO:0000259" key="7">
    <source>
        <dbReference type="PROSITE" id="PS50853"/>
    </source>
</evidence>
<evidence type="ECO:0000313" key="8">
    <source>
        <dbReference type="EMBL" id="GAA2010750.1"/>
    </source>
</evidence>
<evidence type="ECO:0000256" key="2">
    <source>
        <dbReference type="ARBA" id="ARBA00023026"/>
    </source>
</evidence>
<dbReference type="CDD" id="cd00063">
    <property type="entry name" value="FN3"/>
    <property type="match status" value="1"/>
</dbReference>
<feature type="domain" description="Fibronectin type-III" evidence="7">
    <location>
        <begin position="650"/>
        <end position="750"/>
    </location>
</feature>
<dbReference type="Gene3D" id="2.60.120.200">
    <property type="match status" value="1"/>
</dbReference>
<keyword evidence="4" id="KW-0119">Carbohydrate metabolism</keyword>
<evidence type="ECO:0000256" key="5">
    <source>
        <dbReference type="SAM" id="SignalP"/>
    </source>
</evidence>
<organism evidence="8 9">
    <name type="scientific">Catenulispora yoronensis</name>
    <dbReference type="NCBI Taxonomy" id="450799"/>
    <lineage>
        <taxon>Bacteria</taxon>
        <taxon>Bacillati</taxon>
        <taxon>Actinomycetota</taxon>
        <taxon>Actinomycetes</taxon>
        <taxon>Catenulisporales</taxon>
        <taxon>Catenulisporaceae</taxon>
        <taxon>Catenulispora</taxon>
    </lineage>
</organism>
<dbReference type="InterPro" id="IPR017850">
    <property type="entry name" value="Alkaline_phosphatase_core_sf"/>
</dbReference>
<dbReference type="InterPro" id="IPR000601">
    <property type="entry name" value="PKD_dom"/>
</dbReference>
<proteinExistence type="predicted"/>
<feature type="domain" description="PKD" evidence="6">
    <location>
        <begin position="562"/>
        <end position="643"/>
    </location>
</feature>
<evidence type="ECO:0000259" key="6">
    <source>
        <dbReference type="PROSITE" id="PS50093"/>
    </source>
</evidence>
<evidence type="ECO:0000256" key="3">
    <source>
        <dbReference type="ARBA" id="ARBA00023295"/>
    </source>
</evidence>
<dbReference type="Pfam" id="PF00041">
    <property type="entry name" value="fn3"/>
    <property type="match status" value="1"/>
</dbReference>
<dbReference type="InterPro" id="IPR022409">
    <property type="entry name" value="PKD/Chitinase_dom"/>
</dbReference>
<keyword evidence="4" id="KW-0624">Polysaccharide degradation</keyword>
<dbReference type="SMART" id="SM00089">
    <property type="entry name" value="PKD"/>
    <property type="match status" value="2"/>
</dbReference>
<keyword evidence="2" id="KW-0843">Virulence</keyword>
<comment type="caution">
    <text evidence="8">The sequence shown here is derived from an EMBL/GenBank/DDBJ whole genome shotgun (WGS) entry which is preliminary data.</text>
</comment>
<evidence type="ECO:0000313" key="9">
    <source>
        <dbReference type="Proteomes" id="UP001500751"/>
    </source>
</evidence>
<dbReference type="InterPro" id="IPR035986">
    <property type="entry name" value="PKD_dom_sf"/>
</dbReference>
<keyword evidence="9" id="KW-1185">Reference proteome</keyword>
<keyword evidence="3" id="KW-0326">Glycosidase</keyword>